<dbReference type="InterPro" id="IPR011010">
    <property type="entry name" value="DNA_brk_join_enz"/>
</dbReference>
<sequence length="554" mass="64398">MHIKVDAQLRELVFGRMQADRVSLVAQHDTLICAFGARYLKLHRENHMVNVVSRKMRELAKVLIEIKKTEPSIKNMLAALNPKYFDLFVTATKILAKFNPHTEKFESPTFAMNIATSLKQCCDIAINLALKKSVYFEGENTEGDLKNMIFLFKTNWKYEISSQAGNDLNSKTWNRVTIIPLATDLKMLKNYLNKRAEEAACNLIKENSDKSAYNTLLETIYCRLILLNRKRPGELQRMKYHVYNDNINQNAETYQEFDTVISTTEKILLHKFKRIVIRGKRGRGVPVLVSQDVQQHVEIMNQHRSNFVHANNPYLFAMPNNQIQSVIYGYKVLQKYAKQSGAKNPNALTSTRLRKHLATLTQIFNMKEEELEQLAKFMGHTLSVHKNSYRLPDDVYQTAKVSKILMLMENGKAADFKGKSLDEIEIDLEEDLLNSNPHETDVTEKDLSEYEDDNFEDDNETRSNSLIANRSNKNLDNKVFVKYEPKRKVRTLIPWTAEQKKIVTEFFTQHIKISKPPKRNECEELIEKHPELANKNWMKIKVFVQNVYTKKQKV</sequence>
<protein>
    <submittedName>
        <fullName evidence="1">Uncharacterized protein</fullName>
    </submittedName>
</protein>
<keyword evidence="2" id="KW-1185">Reference proteome</keyword>
<dbReference type="AlphaFoldDB" id="A0AAV8XNE2"/>
<dbReference type="SUPFAM" id="SSF56349">
    <property type="entry name" value="DNA breaking-rejoining enzymes"/>
    <property type="match status" value="1"/>
</dbReference>
<dbReference type="EMBL" id="JANEYF010002992">
    <property type="protein sequence ID" value="KAJ8940396.1"/>
    <property type="molecule type" value="Genomic_DNA"/>
</dbReference>
<accession>A0AAV8XNE2</accession>
<dbReference type="GO" id="GO:0003677">
    <property type="term" value="F:DNA binding"/>
    <property type="evidence" value="ECO:0007669"/>
    <property type="project" value="InterPro"/>
</dbReference>
<reference evidence="1" key="1">
    <citation type="journal article" date="2023" name="Insect Mol. Biol.">
        <title>Genome sequencing provides insights into the evolution of gene families encoding plant cell wall-degrading enzymes in longhorned beetles.</title>
        <authorList>
            <person name="Shin N.R."/>
            <person name="Okamura Y."/>
            <person name="Kirsch R."/>
            <person name="Pauchet Y."/>
        </authorList>
    </citation>
    <scope>NUCLEOTIDE SEQUENCE</scope>
    <source>
        <strain evidence="1">RBIC_L_NR</strain>
    </source>
</reference>
<dbReference type="PANTHER" id="PTHR33480:SF1">
    <property type="entry name" value="TYR RECOMBINASE DOMAIN-CONTAINING PROTEIN"/>
    <property type="match status" value="1"/>
</dbReference>
<proteinExistence type="predicted"/>
<gene>
    <name evidence="1" type="ORF">NQ314_010729</name>
</gene>
<evidence type="ECO:0000313" key="1">
    <source>
        <dbReference type="EMBL" id="KAJ8940396.1"/>
    </source>
</evidence>
<name>A0AAV8XNE2_9CUCU</name>
<dbReference type="PANTHER" id="PTHR33480">
    <property type="entry name" value="SET DOMAIN-CONTAINING PROTEIN-RELATED"/>
    <property type="match status" value="1"/>
</dbReference>
<evidence type="ECO:0000313" key="2">
    <source>
        <dbReference type="Proteomes" id="UP001162156"/>
    </source>
</evidence>
<organism evidence="1 2">
    <name type="scientific">Rhamnusium bicolor</name>
    <dbReference type="NCBI Taxonomy" id="1586634"/>
    <lineage>
        <taxon>Eukaryota</taxon>
        <taxon>Metazoa</taxon>
        <taxon>Ecdysozoa</taxon>
        <taxon>Arthropoda</taxon>
        <taxon>Hexapoda</taxon>
        <taxon>Insecta</taxon>
        <taxon>Pterygota</taxon>
        <taxon>Neoptera</taxon>
        <taxon>Endopterygota</taxon>
        <taxon>Coleoptera</taxon>
        <taxon>Polyphaga</taxon>
        <taxon>Cucujiformia</taxon>
        <taxon>Chrysomeloidea</taxon>
        <taxon>Cerambycidae</taxon>
        <taxon>Lepturinae</taxon>
        <taxon>Rhagiini</taxon>
        <taxon>Rhamnusium</taxon>
    </lineage>
</organism>
<dbReference type="Proteomes" id="UP001162156">
    <property type="component" value="Unassembled WGS sequence"/>
</dbReference>
<comment type="caution">
    <text evidence="1">The sequence shown here is derived from an EMBL/GenBank/DDBJ whole genome shotgun (WGS) entry which is preliminary data.</text>
</comment>